<evidence type="ECO:0000313" key="3">
    <source>
        <dbReference type="Proteomes" id="UP000177941"/>
    </source>
</evidence>
<accession>A0A1G1X5V6</accession>
<reference evidence="2 3" key="1">
    <citation type="journal article" date="2016" name="Nat. Commun.">
        <title>Thousands of microbial genomes shed light on interconnected biogeochemical processes in an aquifer system.</title>
        <authorList>
            <person name="Anantharaman K."/>
            <person name="Brown C.T."/>
            <person name="Hug L.A."/>
            <person name="Sharon I."/>
            <person name="Castelle C.J."/>
            <person name="Probst A.J."/>
            <person name="Thomas B.C."/>
            <person name="Singh A."/>
            <person name="Wilkins M.J."/>
            <person name="Karaoz U."/>
            <person name="Brodie E.L."/>
            <person name="Williams K.H."/>
            <person name="Hubbard S.S."/>
            <person name="Banfield J.F."/>
        </authorList>
    </citation>
    <scope>NUCLEOTIDE SEQUENCE [LARGE SCALE GENOMIC DNA]</scope>
</reference>
<dbReference type="EMBL" id="MHHS01000050">
    <property type="protein sequence ID" value="OGY35396.1"/>
    <property type="molecule type" value="Genomic_DNA"/>
</dbReference>
<evidence type="ECO:0000313" key="2">
    <source>
        <dbReference type="EMBL" id="OGY35396.1"/>
    </source>
</evidence>
<feature type="compositionally biased region" description="Basic and acidic residues" evidence="1">
    <location>
        <begin position="101"/>
        <end position="132"/>
    </location>
</feature>
<gene>
    <name evidence="2" type="ORF">A3E36_01720</name>
</gene>
<comment type="caution">
    <text evidence="2">The sequence shown here is derived from an EMBL/GenBank/DDBJ whole genome shotgun (WGS) entry which is preliminary data.</text>
</comment>
<proteinExistence type="predicted"/>
<dbReference type="AlphaFoldDB" id="A0A1G1X5V6"/>
<dbReference type="Proteomes" id="UP000177941">
    <property type="component" value="Unassembled WGS sequence"/>
</dbReference>
<organism evidence="2 3">
    <name type="scientific">Candidatus Andersenbacteria bacterium RIFCSPHIGHO2_12_FULL_45_11b</name>
    <dbReference type="NCBI Taxonomy" id="1797282"/>
    <lineage>
        <taxon>Bacteria</taxon>
        <taxon>Candidatus Anderseniibacteriota</taxon>
    </lineage>
</organism>
<name>A0A1G1X5V6_9BACT</name>
<protein>
    <submittedName>
        <fullName evidence="2">Uncharacterized protein</fullName>
    </submittedName>
</protein>
<sequence length="138" mass="16823">MGFFSAIFGSGTKKTDAQRMQSIARGQSIIGNVAGSSPYMQQWRRENKSLHEEYVKQEKNMRKQWERADIETNRSLQKEKERYFRKYKDPKDAERFYAKYETNARRDIQRDRKKETDSMRWEKVDRQRDISKNIKQWK</sequence>
<evidence type="ECO:0000256" key="1">
    <source>
        <dbReference type="SAM" id="MobiDB-lite"/>
    </source>
</evidence>
<feature type="region of interest" description="Disordered" evidence="1">
    <location>
        <begin position="101"/>
        <end position="138"/>
    </location>
</feature>